<name>A0A818A1M4_9BILA</name>
<evidence type="ECO:0000313" key="2">
    <source>
        <dbReference type="EMBL" id="CAF4880037.1"/>
    </source>
</evidence>
<dbReference type="Proteomes" id="UP000663865">
    <property type="component" value="Unassembled WGS sequence"/>
</dbReference>
<dbReference type="PANTHER" id="PTHR14136:SF17">
    <property type="entry name" value="BTB_POZ DOMAIN-CONTAINING PROTEIN KCTD9"/>
    <property type="match status" value="1"/>
</dbReference>
<accession>A0A818A1M4</accession>
<dbReference type="InterPro" id="IPR001646">
    <property type="entry name" value="5peptide_repeat"/>
</dbReference>
<dbReference type="PANTHER" id="PTHR14136">
    <property type="entry name" value="BTB_POZ DOMAIN-CONTAINING PROTEIN KCTD9"/>
    <property type="match status" value="1"/>
</dbReference>
<dbReference type="EMBL" id="CAJOBS010004368">
    <property type="protein sequence ID" value="CAF4880037.1"/>
    <property type="molecule type" value="Genomic_DNA"/>
</dbReference>
<evidence type="ECO:0000313" key="3">
    <source>
        <dbReference type="Proteomes" id="UP000663865"/>
    </source>
</evidence>
<evidence type="ECO:0008006" key="4">
    <source>
        <dbReference type="Google" id="ProtNLM"/>
    </source>
</evidence>
<dbReference type="Pfam" id="PF00805">
    <property type="entry name" value="Pentapeptide"/>
    <property type="match status" value="1"/>
</dbReference>
<dbReference type="AlphaFoldDB" id="A0A818A1M4"/>
<organism evidence="1 3">
    <name type="scientific">Rotaria socialis</name>
    <dbReference type="NCBI Taxonomy" id="392032"/>
    <lineage>
        <taxon>Eukaryota</taxon>
        <taxon>Metazoa</taxon>
        <taxon>Spiralia</taxon>
        <taxon>Gnathifera</taxon>
        <taxon>Rotifera</taxon>
        <taxon>Eurotatoria</taxon>
        <taxon>Bdelloidea</taxon>
        <taxon>Philodinida</taxon>
        <taxon>Philodinidae</taxon>
        <taxon>Rotaria</taxon>
    </lineage>
</organism>
<evidence type="ECO:0000313" key="1">
    <source>
        <dbReference type="EMBL" id="CAF3399653.1"/>
    </source>
</evidence>
<dbReference type="InterPro" id="IPR051082">
    <property type="entry name" value="Pentapeptide-BTB/POZ_domain"/>
</dbReference>
<comment type="caution">
    <text evidence="1">The sequence shown here is derived from an EMBL/GenBank/DDBJ whole genome shotgun (WGS) entry which is preliminary data.</text>
</comment>
<dbReference type="Proteomes" id="UP000663838">
    <property type="component" value="Unassembled WGS sequence"/>
</dbReference>
<dbReference type="SUPFAM" id="SSF141571">
    <property type="entry name" value="Pentapeptide repeat-like"/>
    <property type="match status" value="1"/>
</dbReference>
<protein>
    <recommendedName>
        <fullName evidence="4">Pentapeptide repeat-containing protein</fullName>
    </recommendedName>
</protein>
<reference evidence="1" key="1">
    <citation type="submission" date="2021-02" db="EMBL/GenBank/DDBJ databases">
        <authorList>
            <person name="Nowell W R."/>
        </authorList>
    </citation>
    <scope>NUCLEOTIDE SEQUENCE</scope>
</reference>
<sequence>MNQGDLSGIELTASTIVKCQLDNLYLPGIIALNITFDDCRLRYAHFEGASMVTAKFIKSNLFSSTFANVNLTEALFDGNNMQSVNFSGAILARAKIYNSRLEKVDFANADLLGSNLNVDQYIHLVHDKSNISRFPNGSFSVIDSSQLIKDGSAEHMCTTGRTPWNNVIGFHSVSAISIINEQNISIVPINGNCVFKCYHNSRAQQIVDTQRYLLLIDSTQAWYHLSAYFGCFSSNQAARAYVRIDFATEHDVDITDAQIESETDKLPFQFKHLQGPIPSGTREFSISIGADIEKANVMSVDEPYCVIDDVSVFIFKSDLQ</sequence>
<proteinExistence type="predicted"/>
<dbReference type="EMBL" id="CAJNYV010001054">
    <property type="protein sequence ID" value="CAF3399653.1"/>
    <property type="molecule type" value="Genomic_DNA"/>
</dbReference>
<dbReference type="Gene3D" id="2.160.20.80">
    <property type="entry name" value="E3 ubiquitin-protein ligase SopA"/>
    <property type="match status" value="1"/>
</dbReference>
<gene>
    <name evidence="1" type="ORF">KIK155_LOCUS7991</name>
    <name evidence="2" type="ORF">TOA249_LOCUS29184</name>
</gene>